<evidence type="ECO:0000256" key="1">
    <source>
        <dbReference type="SAM" id="MobiDB-lite"/>
    </source>
</evidence>
<dbReference type="EMBL" id="BQKI01000079">
    <property type="protein sequence ID" value="GJN26784.1"/>
    <property type="molecule type" value="Genomic_DNA"/>
</dbReference>
<dbReference type="AlphaFoldDB" id="A0AAV5ETX9"/>
<sequence>MADDAREVSDSSPPPPREQGSEEGFAPVPLDDEAGCRGGAVGSGDGYQHACDAVRAVARRRGGGRGHPECPLTPRRRLCGR</sequence>
<dbReference type="Proteomes" id="UP001054889">
    <property type="component" value="Unassembled WGS sequence"/>
</dbReference>
<reference evidence="2" key="1">
    <citation type="journal article" date="2018" name="DNA Res.">
        <title>Multiple hybrid de novo genome assembly of finger millet, an orphan allotetraploid crop.</title>
        <authorList>
            <person name="Hatakeyama M."/>
            <person name="Aluri S."/>
            <person name="Balachadran M.T."/>
            <person name="Sivarajan S.R."/>
            <person name="Patrignani A."/>
            <person name="Gruter S."/>
            <person name="Poveda L."/>
            <person name="Shimizu-Inatsugi R."/>
            <person name="Baeten J."/>
            <person name="Francoijs K.J."/>
            <person name="Nataraja K.N."/>
            <person name="Reddy Y.A.N."/>
            <person name="Phadnis S."/>
            <person name="Ravikumar R.L."/>
            <person name="Schlapbach R."/>
            <person name="Sreeman S.M."/>
            <person name="Shimizu K.K."/>
        </authorList>
    </citation>
    <scope>NUCLEOTIDE SEQUENCE</scope>
</reference>
<gene>
    <name evidence="2" type="primary">gb14744</name>
    <name evidence="2" type="ORF">PR202_gb14744</name>
</gene>
<evidence type="ECO:0000313" key="3">
    <source>
        <dbReference type="Proteomes" id="UP001054889"/>
    </source>
</evidence>
<comment type="caution">
    <text evidence="2">The sequence shown here is derived from an EMBL/GenBank/DDBJ whole genome shotgun (WGS) entry which is preliminary data.</text>
</comment>
<proteinExistence type="predicted"/>
<organism evidence="2 3">
    <name type="scientific">Eleusine coracana subsp. coracana</name>
    <dbReference type="NCBI Taxonomy" id="191504"/>
    <lineage>
        <taxon>Eukaryota</taxon>
        <taxon>Viridiplantae</taxon>
        <taxon>Streptophyta</taxon>
        <taxon>Embryophyta</taxon>
        <taxon>Tracheophyta</taxon>
        <taxon>Spermatophyta</taxon>
        <taxon>Magnoliopsida</taxon>
        <taxon>Liliopsida</taxon>
        <taxon>Poales</taxon>
        <taxon>Poaceae</taxon>
        <taxon>PACMAD clade</taxon>
        <taxon>Chloridoideae</taxon>
        <taxon>Cynodonteae</taxon>
        <taxon>Eleusininae</taxon>
        <taxon>Eleusine</taxon>
    </lineage>
</organism>
<protein>
    <submittedName>
        <fullName evidence="2">Uncharacterized protein</fullName>
    </submittedName>
</protein>
<accession>A0AAV5ETX9</accession>
<evidence type="ECO:0000313" key="2">
    <source>
        <dbReference type="EMBL" id="GJN26784.1"/>
    </source>
</evidence>
<keyword evidence="3" id="KW-1185">Reference proteome</keyword>
<feature type="region of interest" description="Disordered" evidence="1">
    <location>
        <begin position="59"/>
        <end position="81"/>
    </location>
</feature>
<reference evidence="2" key="2">
    <citation type="submission" date="2021-12" db="EMBL/GenBank/DDBJ databases">
        <title>Resequencing data analysis of finger millet.</title>
        <authorList>
            <person name="Hatakeyama M."/>
            <person name="Aluri S."/>
            <person name="Balachadran M.T."/>
            <person name="Sivarajan S.R."/>
            <person name="Poveda L."/>
            <person name="Shimizu-Inatsugi R."/>
            <person name="Schlapbach R."/>
            <person name="Sreeman S.M."/>
            <person name="Shimizu K.K."/>
        </authorList>
    </citation>
    <scope>NUCLEOTIDE SEQUENCE</scope>
</reference>
<feature type="compositionally biased region" description="Gly residues" evidence="1">
    <location>
        <begin position="36"/>
        <end position="45"/>
    </location>
</feature>
<feature type="region of interest" description="Disordered" evidence="1">
    <location>
        <begin position="1"/>
        <end position="47"/>
    </location>
</feature>
<name>A0AAV5ETX9_ELECO</name>